<name>A0A127AWM2_9CAUD</name>
<dbReference type="GeneID" id="29125426"/>
<evidence type="ECO:0000313" key="2">
    <source>
        <dbReference type="Proteomes" id="UP000203261"/>
    </source>
</evidence>
<dbReference type="Proteomes" id="UP000203261">
    <property type="component" value="Segment"/>
</dbReference>
<evidence type="ECO:0000313" key="1">
    <source>
        <dbReference type="EMBL" id="AMM45058.1"/>
    </source>
</evidence>
<keyword evidence="2" id="KW-1185">Reference proteome</keyword>
<sequence length="182" mass="21134">MEIHKLEIGEPLQLERLTAMIGHLSSEVLVFENSYELHKFKSVCELISEHLEYQNIDDESEDISILVDEMEQEAYMIDEVEDYSSRVLKITRRNMLTEGDIHVSVYYGVLNSGDSYLERDHVRNMYTHLKRWSKDGNGLPATKRMIGKIAEFLGRNIGPSDKIVIEIDKVEESTRINRESKI</sequence>
<dbReference type="EMBL" id="KT624200">
    <property type="protein sequence ID" value="AMM45058.1"/>
    <property type="molecule type" value="Genomic_DNA"/>
</dbReference>
<organism evidence="1 2">
    <name type="scientific">Bacillus phage SP-15</name>
    <dbReference type="NCBI Taxonomy" id="1792032"/>
    <lineage>
        <taxon>Viruses</taxon>
        <taxon>Duplodnaviria</taxon>
        <taxon>Heunggongvirae</taxon>
        <taxon>Uroviricota</taxon>
        <taxon>Caudoviricetes</taxon>
        <taxon>Thornevirus</taxon>
        <taxon>Thornevirus SP15</taxon>
    </lineage>
</organism>
<dbReference type="KEGG" id="vg:29125426"/>
<protein>
    <submittedName>
        <fullName evidence="1">Uncharacterized protein</fullName>
    </submittedName>
</protein>
<proteinExistence type="predicted"/>
<reference evidence="1 2" key="1">
    <citation type="submission" date="2015-08" db="EMBL/GenBank/DDBJ databases">
        <authorList>
            <person name="Babu N.S."/>
            <person name="Beckwith C.J."/>
            <person name="Beseler K.G."/>
            <person name="Brison A."/>
            <person name="Carone J.V."/>
            <person name="Caskin T.P."/>
            <person name="Diamond M."/>
            <person name="Durham M.E."/>
            <person name="Foxe J.M."/>
            <person name="Go M."/>
            <person name="Henderson B.A."/>
            <person name="Jones I.B."/>
            <person name="McGettigan J.A."/>
            <person name="Micheletti S.J."/>
            <person name="Nasrallah M.E."/>
            <person name="Ortiz D."/>
            <person name="Piller C.R."/>
            <person name="Privatt S.R."/>
            <person name="Schneider S.L."/>
            <person name="Sharp S."/>
            <person name="Smith T.C."/>
            <person name="Stanton J.D."/>
            <person name="Ullery H.E."/>
            <person name="Wilson R.J."/>
            <person name="Serrano M.G."/>
            <person name="Buck G."/>
            <person name="Lee V."/>
            <person name="Wang Y."/>
            <person name="Carvalho R."/>
            <person name="Voegtly L."/>
            <person name="Shi R."/>
            <person name="Duckworth R."/>
            <person name="Johnson A."/>
            <person name="Loviza R."/>
            <person name="Walstead R."/>
            <person name="Shah Z."/>
            <person name="Kiflezghi M."/>
            <person name="Wade K."/>
            <person name="Ball S.L."/>
            <person name="Bradley K.W."/>
            <person name="Asai D.J."/>
            <person name="Bowman C.A."/>
            <person name="Russell D.A."/>
            <person name="Pope W.H."/>
            <person name="Jacobs-Sera D."/>
            <person name="Hendrix R.W."/>
            <person name="Hatfull G.F."/>
        </authorList>
    </citation>
    <scope>NUCLEOTIDE SEQUENCE [LARGE SCALE GENOMIC DNA]</scope>
</reference>
<accession>A0A127AWM2</accession>
<dbReference type="RefSeq" id="YP_009302647.1">
    <property type="nucleotide sequence ID" value="NC_031245.1"/>
</dbReference>
<gene>
    <name evidence="1" type="ORF">SP15_252</name>
</gene>